<evidence type="ECO:0000313" key="2">
    <source>
        <dbReference type="Proteomes" id="UP000703038"/>
    </source>
</evidence>
<sequence length="217" mass="23622">MTMPINRLDTAHHRGGIAAHVGLLIDAVAHRDRWRIARRATGALLDELLSGAYDDVYGEPGKDVGLDGAPVVMVDDGMAVVIAAARGGGIEQPVPVCALLIQSGIPGHGWLVGGLTQEHLVDNDFQRRVQHNEFAPDEDAAIIAGHMPLDEEAASIDWNDDAAVVRRVPSAVITVADARSEAEEMPREQWVWEADNRYSFAALYLRATHPELVREFP</sequence>
<protein>
    <submittedName>
        <fullName evidence="1">Uncharacterized protein</fullName>
    </submittedName>
</protein>
<dbReference type="Proteomes" id="UP000703038">
    <property type="component" value="Unassembled WGS sequence"/>
</dbReference>
<accession>A0ABS2KUC4</accession>
<keyword evidence="2" id="KW-1185">Reference proteome</keyword>
<reference evidence="1 2" key="1">
    <citation type="submission" date="2021-01" db="EMBL/GenBank/DDBJ databases">
        <title>Genomics of switchgrass bacterial isolates.</title>
        <authorList>
            <person name="Shade A."/>
        </authorList>
    </citation>
    <scope>NUCLEOTIDE SEQUENCE [LARGE SCALE GENOMIC DNA]</scope>
    <source>
        <strain evidence="1 2">PvP111</strain>
    </source>
</reference>
<organism evidence="1 2">
    <name type="scientific">Rhodococcoides corynebacterioides</name>
    <dbReference type="NCBI Taxonomy" id="53972"/>
    <lineage>
        <taxon>Bacteria</taxon>
        <taxon>Bacillati</taxon>
        <taxon>Actinomycetota</taxon>
        <taxon>Actinomycetes</taxon>
        <taxon>Mycobacteriales</taxon>
        <taxon>Nocardiaceae</taxon>
        <taxon>Rhodococcoides</taxon>
    </lineage>
</organism>
<dbReference type="EMBL" id="JAFBBK010000001">
    <property type="protein sequence ID" value="MBM7415549.1"/>
    <property type="molecule type" value="Genomic_DNA"/>
</dbReference>
<name>A0ABS2KUC4_9NOCA</name>
<comment type="caution">
    <text evidence="1">The sequence shown here is derived from an EMBL/GenBank/DDBJ whole genome shotgun (WGS) entry which is preliminary data.</text>
</comment>
<dbReference type="RefSeq" id="WP_204868581.1">
    <property type="nucleotide sequence ID" value="NZ_JAFBBK010000001.1"/>
</dbReference>
<evidence type="ECO:0000313" key="1">
    <source>
        <dbReference type="EMBL" id="MBM7415549.1"/>
    </source>
</evidence>
<gene>
    <name evidence="1" type="ORF">JOE42_002282</name>
</gene>
<proteinExistence type="predicted"/>